<keyword evidence="2" id="KW-1185">Reference proteome</keyword>
<gene>
    <name evidence="1" type="ORF">IQ217_15985</name>
</gene>
<reference evidence="1 2" key="1">
    <citation type="submission" date="2020-10" db="EMBL/GenBank/DDBJ databases">
        <authorList>
            <person name="Castelo-Branco R."/>
            <person name="Eusebio N."/>
            <person name="Adriana R."/>
            <person name="Vieira A."/>
            <person name="Brugerolle De Fraissinette N."/>
            <person name="Rezende De Castro R."/>
            <person name="Schneider M.P."/>
            <person name="Vasconcelos V."/>
            <person name="Leao P.N."/>
        </authorList>
    </citation>
    <scope>NUCLEOTIDE SEQUENCE [LARGE SCALE GENOMIC DNA]</scope>
    <source>
        <strain evidence="1 2">LEGE 00031</strain>
    </source>
</reference>
<organism evidence="1 2">
    <name type="scientific">Synechocystis salina LEGE 00031</name>
    <dbReference type="NCBI Taxonomy" id="1828736"/>
    <lineage>
        <taxon>Bacteria</taxon>
        <taxon>Bacillati</taxon>
        <taxon>Cyanobacteriota</taxon>
        <taxon>Cyanophyceae</taxon>
        <taxon>Synechococcales</taxon>
        <taxon>Merismopediaceae</taxon>
        <taxon>Synechocystis</taxon>
    </lineage>
</organism>
<protein>
    <recommendedName>
        <fullName evidence="3">Sigma-70 family RNA polymerase sigma factor</fullName>
    </recommendedName>
</protein>
<proteinExistence type="predicted"/>
<evidence type="ECO:0000313" key="1">
    <source>
        <dbReference type="EMBL" id="MBE9255308.1"/>
    </source>
</evidence>
<evidence type="ECO:0008006" key="3">
    <source>
        <dbReference type="Google" id="ProtNLM"/>
    </source>
</evidence>
<dbReference type="RefSeq" id="WP_194020713.1">
    <property type="nucleotide sequence ID" value="NZ_JADEVV010000057.1"/>
</dbReference>
<evidence type="ECO:0000313" key="2">
    <source>
        <dbReference type="Proteomes" id="UP000658720"/>
    </source>
</evidence>
<sequence>MEKEYLGLDGDRQKLGKLPLASAERGPWKKRMFATVALVAGNDVNCQLQILIEQAKKLSEDGLHPTAQTLGEREILSQAMALLQASGKLWRNYQEQYADAYAEAWLKTLEYFYRHYREYDPSKAQVATWLNFRLKNEFKSQQIKIQQQQQRQIQASTEEEGEGLLAMMASPSYGDQAKVMSEGIAQWLEESPELAEESIKNQPQLTVKVLLEQRFLREVPWGELAKEHNVSVATLSSFYERKCRPKLVNFIQSNYDFITPDTPINPCEHLRSLLTQKQWHKLNLGDRLQQWLESEPCLQEIRLREKPEITAQIFLRETLAVLQQPRQGLTQVASRLGVEAGALERFYEFRVIHQVLAFMHKIQREQR</sequence>
<dbReference type="Proteomes" id="UP000658720">
    <property type="component" value="Unassembled WGS sequence"/>
</dbReference>
<name>A0ABR9VY56_9SYNC</name>
<accession>A0ABR9VY56</accession>
<comment type="caution">
    <text evidence="1">The sequence shown here is derived from an EMBL/GenBank/DDBJ whole genome shotgun (WGS) entry which is preliminary data.</text>
</comment>
<dbReference type="EMBL" id="JADEVV010000057">
    <property type="protein sequence ID" value="MBE9255308.1"/>
    <property type="molecule type" value="Genomic_DNA"/>
</dbReference>